<dbReference type="PANTHER" id="PTHR43229">
    <property type="entry name" value="NODULATION PROTEIN J"/>
    <property type="match status" value="1"/>
</dbReference>
<reference evidence="7 8" key="1">
    <citation type="submission" date="2024-02" db="EMBL/GenBank/DDBJ databases">
        <title>Bacterial strain from lacustrine sediment.</title>
        <authorList>
            <person name="Petit C."/>
            <person name="Fadhlaoui K."/>
        </authorList>
    </citation>
    <scope>NUCLEOTIDE SEQUENCE [LARGE SCALE GENOMIC DNA]</scope>
    <source>
        <strain evidence="7 8">IPX-CK</strain>
    </source>
</reference>
<dbReference type="InterPro" id="IPR051784">
    <property type="entry name" value="Nod_factor_ABC_transporter"/>
</dbReference>
<organism evidence="7 8">
    <name type="scientific">Kineothrix sedimenti</name>
    <dbReference type="NCBI Taxonomy" id="3123317"/>
    <lineage>
        <taxon>Bacteria</taxon>
        <taxon>Bacillati</taxon>
        <taxon>Bacillota</taxon>
        <taxon>Clostridia</taxon>
        <taxon>Lachnospirales</taxon>
        <taxon>Lachnospiraceae</taxon>
        <taxon>Kineothrix</taxon>
    </lineage>
</organism>
<comment type="subcellular location">
    <subcellularLocation>
        <location evidence="5">Cell membrane</location>
        <topology evidence="5">Multi-pass membrane protein</topology>
    </subcellularLocation>
    <subcellularLocation>
        <location evidence="1">Membrane</location>
        <topology evidence="1">Multi-pass membrane protein</topology>
    </subcellularLocation>
</comment>
<keyword evidence="8" id="KW-1185">Reference proteome</keyword>
<evidence type="ECO:0000256" key="1">
    <source>
        <dbReference type="ARBA" id="ARBA00004141"/>
    </source>
</evidence>
<evidence type="ECO:0000313" key="8">
    <source>
        <dbReference type="Proteomes" id="UP001451571"/>
    </source>
</evidence>
<dbReference type="Proteomes" id="UP001451571">
    <property type="component" value="Chromosome"/>
</dbReference>
<keyword evidence="5" id="KW-1003">Cell membrane</keyword>
<feature type="transmembrane region" description="Helical" evidence="5">
    <location>
        <begin position="111"/>
        <end position="138"/>
    </location>
</feature>
<feature type="domain" description="ABC transmembrane type-2" evidence="6">
    <location>
        <begin position="29"/>
        <end position="258"/>
    </location>
</feature>
<dbReference type="PROSITE" id="PS51012">
    <property type="entry name" value="ABC_TM2"/>
    <property type="match status" value="1"/>
</dbReference>
<comment type="similarity">
    <text evidence="5">Belongs to the ABC-2 integral membrane protein family.</text>
</comment>
<name>A0ABZ3ERN1_9FIRM</name>
<proteinExistence type="inferred from homology"/>
<evidence type="ECO:0000256" key="5">
    <source>
        <dbReference type="RuleBase" id="RU361157"/>
    </source>
</evidence>
<protein>
    <recommendedName>
        <fullName evidence="5">Transport permease protein</fullName>
    </recommendedName>
</protein>
<feature type="transmembrane region" description="Helical" evidence="5">
    <location>
        <begin position="144"/>
        <end position="168"/>
    </location>
</feature>
<keyword evidence="3 5" id="KW-1133">Transmembrane helix</keyword>
<dbReference type="InterPro" id="IPR000412">
    <property type="entry name" value="ABC_2_transport"/>
</dbReference>
<feature type="transmembrane region" description="Helical" evidence="5">
    <location>
        <begin position="39"/>
        <end position="59"/>
    </location>
</feature>
<feature type="transmembrane region" description="Helical" evidence="5">
    <location>
        <begin position="230"/>
        <end position="252"/>
    </location>
</feature>
<dbReference type="InterPro" id="IPR047817">
    <property type="entry name" value="ABC2_TM_bact-type"/>
</dbReference>
<gene>
    <name evidence="7" type="ORF">V6984_15215</name>
</gene>
<dbReference type="InterPro" id="IPR013525">
    <property type="entry name" value="ABC2_TM"/>
</dbReference>
<feature type="transmembrane region" description="Helical" evidence="5">
    <location>
        <begin position="71"/>
        <end position="91"/>
    </location>
</feature>
<evidence type="ECO:0000313" key="7">
    <source>
        <dbReference type="EMBL" id="XAH72846.1"/>
    </source>
</evidence>
<evidence type="ECO:0000256" key="4">
    <source>
        <dbReference type="ARBA" id="ARBA00023136"/>
    </source>
</evidence>
<dbReference type="EMBL" id="CP146256">
    <property type="protein sequence ID" value="XAH72846.1"/>
    <property type="molecule type" value="Genomic_DNA"/>
</dbReference>
<keyword evidence="5" id="KW-0813">Transport</keyword>
<accession>A0ABZ3ERN1</accession>
<evidence type="ECO:0000256" key="2">
    <source>
        <dbReference type="ARBA" id="ARBA00022692"/>
    </source>
</evidence>
<dbReference type="Pfam" id="PF01061">
    <property type="entry name" value="ABC2_membrane"/>
    <property type="match status" value="1"/>
</dbReference>
<dbReference type="RefSeq" id="WP_342756459.1">
    <property type="nucleotide sequence ID" value="NZ_CP146256.1"/>
</dbReference>
<dbReference type="PANTHER" id="PTHR43229:SF2">
    <property type="entry name" value="NODULATION PROTEIN J"/>
    <property type="match status" value="1"/>
</dbReference>
<sequence length="259" mass="29096">MNKNAYSTIDLSARRNAQMGIKMKIIFSLTFKSASRDPFLILWSIVLPIGGAIGLGIFIKSPDYPQHILTGMMAISILFYSFMTTSFAILIQRRRGVYNLLRVTPMPLWKYICSISGAWTLISFLCAMLVLLSGVFVLKINISLMSFLALIPIIIIATAGYIFFSFFIASLSRTDNNVSILTNIITMPLMFCSSAFYSLNNTPEFIKTVSCFNPFQWFVSGLRNALELSWLSYLIHLGLVLLVAIVALILALKTFRYSE</sequence>
<feature type="transmembrane region" description="Helical" evidence="5">
    <location>
        <begin position="180"/>
        <end position="199"/>
    </location>
</feature>
<evidence type="ECO:0000256" key="3">
    <source>
        <dbReference type="ARBA" id="ARBA00022989"/>
    </source>
</evidence>
<keyword evidence="4 5" id="KW-0472">Membrane</keyword>
<dbReference type="PIRSF" id="PIRSF006648">
    <property type="entry name" value="DrrB"/>
    <property type="match status" value="1"/>
</dbReference>
<keyword evidence="2 5" id="KW-0812">Transmembrane</keyword>
<evidence type="ECO:0000259" key="6">
    <source>
        <dbReference type="PROSITE" id="PS51012"/>
    </source>
</evidence>